<comment type="caution">
    <text evidence="1">The sequence shown here is derived from an EMBL/GenBank/DDBJ whole genome shotgun (WGS) entry which is preliminary data.</text>
</comment>
<evidence type="ECO:0000313" key="2">
    <source>
        <dbReference type="Proteomes" id="UP000193642"/>
    </source>
</evidence>
<accession>A0A1Y2AMW3</accession>
<gene>
    <name evidence="1" type="ORF">BCR33DRAFT_727956</name>
</gene>
<sequence>MVQLDFNGDEIWLMHHSYNLYFANPLLMEQPNSYTIKSDILYSVQALYSFKG</sequence>
<organism evidence="1 2">
    <name type="scientific">Rhizoclosmatium globosum</name>
    <dbReference type="NCBI Taxonomy" id="329046"/>
    <lineage>
        <taxon>Eukaryota</taxon>
        <taxon>Fungi</taxon>
        <taxon>Fungi incertae sedis</taxon>
        <taxon>Chytridiomycota</taxon>
        <taxon>Chytridiomycota incertae sedis</taxon>
        <taxon>Chytridiomycetes</taxon>
        <taxon>Chytridiales</taxon>
        <taxon>Chytriomycetaceae</taxon>
        <taxon>Rhizoclosmatium</taxon>
    </lineage>
</organism>
<dbReference type="Proteomes" id="UP000193642">
    <property type="component" value="Unassembled WGS sequence"/>
</dbReference>
<proteinExistence type="predicted"/>
<dbReference type="EMBL" id="MCGO01000157">
    <property type="protein sequence ID" value="ORY23640.1"/>
    <property type="molecule type" value="Genomic_DNA"/>
</dbReference>
<keyword evidence="2" id="KW-1185">Reference proteome</keyword>
<name>A0A1Y2AMW3_9FUNG</name>
<evidence type="ECO:0000313" key="1">
    <source>
        <dbReference type="EMBL" id="ORY23640.1"/>
    </source>
</evidence>
<dbReference type="AlphaFoldDB" id="A0A1Y2AMW3"/>
<reference evidence="1 2" key="1">
    <citation type="submission" date="2016-07" db="EMBL/GenBank/DDBJ databases">
        <title>Pervasive Adenine N6-methylation of Active Genes in Fungi.</title>
        <authorList>
            <consortium name="DOE Joint Genome Institute"/>
            <person name="Mondo S.J."/>
            <person name="Dannebaum R.O."/>
            <person name="Kuo R.C."/>
            <person name="Labutti K."/>
            <person name="Haridas S."/>
            <person name="Kuo A."/>
            <person name="Salamov A."/>
            <person name="Ahrendt S.R."/>
            <person name="Lipzen A."/>
            <person name="Sullivan W."/>
            <person name="Andreopoulos W.B."/>
            <person name="Clum A."/>
            <person name="Lindquist E."/>
            <person name="Daum C."/>
            <person name="Ramamoorthy G.K."/>
            <person name="Gryganskyi A."/>
            <person name="Culley D."/>
            <person name="Magnuson J.K."/>
            <person name="James T.Y."/>
            <person name="O'Malley M.A."/>
            <person name="Stajich J.E."/>
            <person name="Spatafora J.W."/>
            <person name="Visel A."/>
            <person name="Grigoriev I.V."/>
        </authorList>
    </citation>
    <scope>NUCLEOTIDE SEQUENCE [LARGE SCALE GENOMIC DNA]</scope>
    <source>
        <strain evidence="1 2">JEL800</strain>
    </source>
</reference>
<protein>
    <submittedName>
        <fullName evidence="1">Uncharacterized protein</fullName>
    </submittedName>
</protein>